<dbReference type="Proteomes" id="UP001527866">
    <property type="component" value="Unassembled WGS sequence"/>
</dbReference>
<accession>A0ABT4UBF7</accession>
<dbReference type="SMART" id="SM00382">
    <property type="entry name" value="AAA"/>
    <property type="match status" value="1"/>
</dbReference>
<comment type="caution">
    <text evidence="4">The sequence shown here is derived from an EMBL/GenBank/DDBJ whole genome shotgun (WGS) entry which is preliminary data.</text>
</comment>
<dbReference type="InterPro" id="IPR011990">
    <property type="entry name" value="TPR-like_helical_dom_sf"/>
</dbReference>
<feature type="domain" description="HTH luxR-type" evidence="3">
    <location>
        <begin position="811"/>
        <end position="876"/>
    </location>
</feature>
<name>A0ABT4UBF7_9ACTN</name>
<dbReference type="PANTHER" id="PTHR16305">
    <property type="entry name" value="TESTICULAR SOLUBLE ADENYLYL CYCLASE"/>
    <property type="match status" value="1"/>
</dbReference>
<evidence type="ECO:0000259" key="3">
    <source>
        <dbReference type="PROSITE" id="PS50043"/>
    </source>
</evidence>
<dbReference type="EMBL" id="JAQFWQ010000110">
    <property type="protein sequence ID" value="MDA2814238.1"/>
    <property type="molecule type" value="Genomic_DNA"/>
</dbReference>
<dbReference type="Gene3D" id="1.25.40.10">
    <property type="entry name" value="Tetratricopeptide repeat domain"/>
    <property type="match status" value="1"/>
</dbReference>
<evidence type="ECO:0000313" key="5">
    <source>
        <dbReference type="Proteomes" id="UP001527866"/>
    </source>
</evidence>
<keyword evidence="2" id="KW-0067">ATP-binding</keyword>
<dbReference type="InterPro" id="IPR036388">
    <property type="entry name" value="WH-like_DNA-bd_sf"/>
</dbReference>
<protein>
    <submittedName>
        <fullName evidence="4">AAA family ATPase</fullName>
    </submittedName>
</protein>
<dbReference type="InterPro" id="IPR016032">
    <property type="entry name" value="Sig_transdc_resp-reg_C-effctor"/>
</dbReference>
<evidence type="ECO:0000256" key="2">
    <source>
        <dbReference type="ARBA" id="ARBA00022840"/>
    </source>
</evidence>
<dbReference type="Gene3D" id="3.40.50.300">
    <property type="entry name" value="P-loop containing nucleotide triphosphate hydrolases"/>
    <property type="match status" value="1"/>
</dbReference>
<keyword evidence="1" id="KW-0547">Nucleotide-binding</keyword>
<reference evidence="4 5" key="1">
    <citation type="submission" date="2023-01" db="EMBL/GenBank/DDBJ databases">
        <title>Draft genome sequence of Nocardiopsis sp. RSe5-2 isolated from halophytes.</title>
        <authorList>
            <person name="Duangmal K."/>
            <person name="Chantavorakit T."/>
        </authorList>
    </citation>
    <scope>NUCLEOTIDE SEQUENCE [LARGE SCALE GENOMIC DNA]</scope>
    <source>
        <strain evidence="4 5">RSe5-2</strain>
    </source>
</reference>
<organism evidence="4 5">
    <name type="scientific">Nocardiopsis endophytica</name>
    <dbReference type="NCBI Taxonomy" id="3018445"/>
    <lineage>
        <taxon>Bacteria</taxon>
        <taxon>Bacillati</taxon>
        <taxon>Actinomycetota</taxon>
        <taxon>Actinomycetes</taxon>
        <taxon>Streptosporangiales</taxon>
        <taxon>Nocardiopsidaceae</taxon>
        <taxon>Nocardiopsis</taxon>
    </lineage>
</organism>
<gene>
    <name evidence="4" type="ORF">O4J56_26555</name>
</gene>
<dbReference type="RefSeq" id="WP_270689556.1">
    <property type="nucleotide sequence ID" value="NZ_JAQFWQ010000110.1"/>
</dbReference>
<sequence length="905" mass="95115">MEPESTERARELEELIGLLQECERGAGRIAMVMGPPGFGKTRLLNAFAARVAGAGVPLVTVSCTRADRAVDLGAVRQIAHGLGRDRDAPCLLGPEAAHLTWEALAARAADRGALVVVIDDAQHADPRSLEVIDHIAHRLRGSRILLVPAVGESPGGGRVLADLEHHPLCRRLRLAPITVDEAARIGARVLGAPIGAADAERVHRTGGGSPLLTQSLLEDMRDAGAPGAAPRTYAASVAVLLHRLGDGPVRAARASAALGRASGPAAVAELLGVDVPAADRTLGLLDRAGLTEEGVLRHPAARDAVREGMDPRERCVLDTRAAHLLHRVGAPAADVAEVLLSGADTGADWVPGLLREAADHALAAGDPRRAARYLRTAADLDGDVGTLLALARAEWRSSPAAAAAVPPPRPLRGRTLPPEDLGWLVELALWHGDRARADEAHRALEKAARGGAEAARVLGAVRLWTAATHPDAALNGDGDGDGTCGAVAALAGLLRSGEVAGGADRTARLLRSEPLDTASAAEVEAAVTALVHAEREEEAEELARGLQERAERRGSATWTSVLGALRARAACRRGDLPEAVRFAQESLERVPPRGLGVFAAVPLAALVAAHTGRGQLEEAERCLYHPLAPTALRTRYGLDYLAARGAFGLAAGRPRAALEDFRACGERMRAWRMDTPALLPWRTGAAEALAALGDREGARALIEEQRALPAPRSARVRAGELAVLAETREVHLRPPLLREAVDLLRDDGAALDQSRALARLALALSALGESDRARAFAEQADRLAERCGAVPVRRSVADVLRGPETPGVSGEVPDADGLSPTERRVAALAALGYTNREISRKAHVTVSTVEQHLTRAYRKLGVRGRAELSPALTTVRPAPHHAAGTAERAPSPLLISGESTLKPRF</sequence>
<evidence type="ECO:0000256" key="1">
    <source>
        <dbReference type="ARBA" id="ARBA00022741"/>
    </source>
</evidence>
<dbReference type="SMART" id="SM00421">
    <property type="entry name" value="HTH_LUXR"/>
    <property type="match status" value="1"/>
</dbReference>
<dbReference type="InterPro" id="IPR000792">
    <property type="entry name" value="Tscrpt_reg_LuxR_C"/>
</dbReference>
<proteinExistence type="predicted"/>
<dbReference type="InterPro" id="IPR027417">
    <property type="entry name" value="P-loop_NTPase"/>
</dbReference>
<dbReference type="PRINTS" id="PR00038">
    <property type="entry name" value="HTHLUXR"/>
</dbReference>
<dbReference type="Gene3D" id="1.10.10.10">
    <property type="entry name" value="Winged helix-like DNA-binding domain superfamily/Winged helix DNA-binding domain"/>
    <property type="match status" value="1"/>
</dbReference>
<dbReference type="PROSITE" id="PS50043">
    <property type="entry name" value="HTH_LUXR_2"/>
    <property type="match status" value="1"/>
</dbReference>
<dbReference type="SUPFAM" id="SSF46894">
    <property type="entry name" value="C-terminal effector domain of the bipartite response regulators"/>
    <property type="match status" value="1"/>
</dbReference>
<keyword evidence="5" id="KW-1185">Reference proteome</keyword>
<dbReference type="Pfam" id="PF00196">
    <property type="entry name" value="GerE"/>
    <property type="match status" value="1"/>
</dbReference>
<dbReference type="Pfam" id="PF13191">
    <property type="entry name" value="AAA_16"/>
    <property type="match status" value="1"/>
</dbReference>
<dbReference type="InterPro" id="IPR041664">
    <property type="entry name" value="AAA_16"/>
</dbReference>
<dbReference type="PANTHER" id="PTHR16305:SF35">
    <property type="entry name" value="TRANSCRIPTIONAL ACTIVATOR DOMAIN"/>
    <property type="match status" value="1"/>
</dbReference>
<dbReference type="SUPFAM" id="SSF52540">
    <property type="entry name" value="P-loop containing nucleoside triphosphate hydrolases"/>
    <property type="match status" value="1"/>
</dbReference>
<evidence type="ECO:0000313" key="4">
    <source>
        <dbReference type="EMBL" id="MDA2814238.1"/>
    </source>
</evidence>
<dbReference type="CDD" id="cd06170">
    <property type="entry name" value="LuxR_C_like"/>
    <property type="match status" value="1"/>
</dbReference>
<dbReference type="InterPro" id="IPR003593">
    <property type="entry name" value="AAA+_ATPase"/>
</dbReference>